<feature type="region of interest" description="Disordered" evidence="8">
    <location>
        <begin position="129"/>
        <end position="155"/>
    </location>
</feature>
<evidence type="ECO:0000313" key="10">
    <source>
        <dbReference type="EMBL" id="MBK1818454.1"/>
    </source>
</evidence>
<evidence type="ECO:0000313" key="11">
    <source>
        <dbReference type="Proteomes" id="UP000600139"/>
    </source>
</evidence>
<evidence type="ECO:0000256" key="4">
    <source>
        <dbReference type="ARBA" id="ARBA00022475"/>
    </source>
</evidence>
<keyword evidence="3" id="KW-0813">Transport</keyword>
<evidence type="ECO:0000256" key="7">
    <source>
        <dbReference type="ARBA" id="ARBA00023136"/>
    </source>
</evidence>
<dbReference type="Pfam" id="PF01594">
    <property type="entry name" value="AI-2E_transport"/>
    <property type="match status" value="2"/>
</dbReference>
<dbReference type="InterPro" id="IPR036724">
    <property type="entry name" value="Cobalamin-bd_sf"/>
</dbReference>
<dbReference type="PANTHER" id="PTHR21716">
    <property type="entry name" value="TRANSMEMBRANE PROTEIN"/>
    <property type="match status" value="1"/>
</dbReference>
<dbReference type="InterPro" id="IPR002549">
    <property type="entry name" value="AI-2E-like"/>
</dbReference>
<dbReference type="GO" id="GO:0005886">
    <property type="term" value="C:plasma membrane"/>
    <property type="evidence" value="ECO:0007669"/>
    <property type="project" value="UniProtKB-SubCell"/>
</dbReference>
<gene>
    <name evidence="10" type="ORF">JIN84_22740</name>
</gene>
<feature type="transmembrane region" description="Helical" evidence="9">
    <location>
        <begin position="66"/>
        <end position="85"/>
    </location>
</feature>
<sequence length="603" mass="65504">MTPPTKKVPTAESLATISNVLLSAAIIAALYFGRELLVPLALAALLTFMLTPLVNRLQRWIGRIGAVLSVVAMMFAATGVAGWVLTRQAVDLANQLPGYKENIRAKLRSIQIPNEGPFTRISETMEELKKDLPGSGNSETRLKPEALKKEDQPPMPVEVVSGQDKRVEFVQEVVTPVLGPLGTAGLVVLLLVFMLLQREDLRNRMIRLIGQGRISATSRAMDDAGSRVSRYLFMQLVVNVTYGIPVAIGLYFIGVPNAILWGALSTVLRFIPYVGPWIAAGFPILLSLAVSPGWMAPMLTIGLFIGLELFSNNVMEPWLYGSSTGVTPIALIVAALVWTWLWGPVGLVLATPLTVCLVVMGRHIPRLAFLSIILSDEEPLTPAEECYHRLHRAGEHDEMELVDHYLKANSTASLFDSVLVPVITAAETDHRAGLLETEQLDFIERGLGDILNELEMRDEVDLRDSEKEMTAAVCIVPVRAHRDQLAGEMLGHLLRKGGHTAQNGSAKMVSGELVGWVRESQPDAVCISVVAPSSSSQARYLSAKLRASFPALKIIVGLWGAGEKTAEVTSQLREAGADDVVTTMAAAVERLAFHVIRPTEAVA</sequence>
<feature type="transmembrane region" description="Helical" evidence="9">
    <location>
        <begin position="12"/>
        <end position="31"/>
    </location>
</feature>
<keyword evidence="11" id="KW-1185">Reference proteome</keyword>
<name>A0A934VEB5_9BACT</name>
<dbReference type="Gene3D" id="3.40.50.280">
    <property type="entry name" value="Cobalamin-binding domain"/>
    <property type="match status" value="1"/>
</dbReference>
<dbReference type="GO" id="GO:0031419">
    <property type="term" value="F:cobalamin binding"/>
    <property type="evidence" value="ECO:0007669"/>
    <property type="project" value="InterPro"/>
</dbReference>
<dbReference type="PANTHER" id="PTHR21716:SF53">
    <property type="entry name" value="PERMEASE PERM-RELATED"/>
    <property type="match status" value="1"/>
</dbReference>
<proteinExistence type="inferred from homology"/>
<keyword evidence="4" id="KW-1003">Cell membrane</keyword>
<accession>A0A934VEB5</accession>
<comment type="subcellular location">
    <subcellularLocation>
        <location evidence="1">Cell membrane</location>
        <topology evidence="1">Multi-pass membrane protein</topology>
    </subcellularLocation>
</comment>
<feature type="transmembrane region" description="Helical" evidence="9">
    <location>
        <begin position="37"/>
        <end position="54"/>
    </location>
</feature>
<feature type="transmembrane region" description="Helical" evidence="9">
    <location>
        <begin position="274"/>
        <end position="307"/>
    </location>
</feature>
<dbReference type="SUPFAM" id="SSF52242">
    <property type="entry name" value="Cobalamin (vitamin B12)-binding domain"/>
    <property type="match status" value="1"/>
</dbReference>
<feature type="compositionally biased region" description="Basic and acidic residues" evidence="8">
    <location>
        <begin position="140"/>
        <end position="152"/>
    </location>
</feature>
<keyword evidence="5 9" id="KW-0812">Transmembrane</keyword>
<reference evidence="10" key="1">
    <citation type="submission" date="2021-01" db="EMBL/GenBank/DDBJ databases">
        <title>Modified the classification status of verrucomicrobia.</title>
        <authorList>
            <person name="Feng X."/>
        </authorList>
    </citation>
    <scope>NUCLEOTIDE SEQUENCE</scope>
    <source>
        <strain evidence="10">JCM 18052</strain>
    </source>
</reference>
<evidence type="ECO:0000256" key="1">
    <source>
        <dbReference type="ARBA" id="ARBA00004651"/>
    </source>
</evidence>
<dbReference type="AlphaFoldDB" id="A0A934VEB5"/>
<evidence type="ECO:0000256" key="6">
    <source>
        <dbReference type="ARBA" id="ARBA00022989"/>
    </source>
</evidence>
<evidence type="ECO:0000256" key="9">
    <source>
        <dbReference type="SAM" id="Phobius"/>
    </source>
</evidence>
<keyword evidence="7 9" id="KW-0472">Membrane</keyword>
<protein>
    <submittedName>
        <fullName evidence="10">AI-2E family transporter</fullName>
    </submittedName>
</protein>
<dbReference type="EMBL" id="JAENIK010000013">
    <property type="protein sequence ID" value="MBK1818454.1"/>
    <property type="molecule type" value="Genomic_DNA"/>
</dbReference>
<feature type="transmembrane region" description="Helical" evidence="9">
    <location>
        <begin position="177"/>
        <end position="196"/>
    </location>
</feature>
<feature type="transmembrane region" description="Helical" evidence="9">
    <location>
        <begin position="347"/>
        <end position="364"/>
    </location>
</feature>
<comment type="similarity">
    <text evidence="2">Belongs to the autoinducer-2 exporter (AI-2E) (TC 2.A.86) family.</text>
</comment>
<evidence type="ECO:0000256" key="2">
    <source>
        <dbReference type="ARBA" id="ARBA00009773"/>
    </source>
</evidence>
<evidence type="ECO:0000256" key="8">
    <source>
        <dbReference type="SAM" id="MobiDB-lite"/>
    </source>
</evidence>
<keyword evidence="6 9" id="KW-1133">Transmembrane helix</keyword>
<feature type="transmembrane region" description="Helical" evidence="9">
    <location>
        <begin position="231"/>
        <end position="254"/>
    </location>
</feature>
<organism evidence="10 11">
    <name type="scientific">Luteolibacter yonseiensis</name>
    <dbReference type="NCBI Taxonomy" id="1144680"/>
    <lineage>
        <taxon>Bacteria</taxon>
        <taxon>Pseudomonadati</taxon>
        <taxon>Verrucomicrobiota</taxon>
        <taxon>Verrucomicrobiia</taxon>
        <taxon>Verrucomicrobiales</taxon>
        <taxon>Verrucomicrobiaceae</taxon>
        <taxon>Luteolibacter</taxon>
    </lineage>
</organism>
<dbReference type="RefSeq" id="WP_200353399.1">
    <property type="nucleotide sequence ID" value="NZ_BAABHZ010000002.1"/>
</dbReference>
<comment type="caution">
    <text evidence="10">The sequence shown here is derived from an EMBL/GenBank/DDBJ whole genome shotgun (WGS) entry which is preliminary data.</text>
</comment>
<dbReference type="Proteomes" id="UP000600139">
    <property type="component" value="Unassembled WGS sequence"/>
</dbReference>
<dbReference type="GO" id="GO:0046872">
    <property type="term" value="F:metal ion binding"/>
    <property type="evidence" value="ECO:0007669"/>
    <property type="project" value="InterPro"/>
</dbReference>
<feature type="transmembrane region" description="Helical" evidence="9">
    <location>
        <begin position="319"/>
        <end position="341"/>
    </location>
</feature>
<evidence type="ECO:0000256" key="5">
    <source>
        <dbReference type="ARBA" id="ARBA00022692"/>
    </source>
</evidence>
<evidence type="ECO:0000256" key="3">
    <source>
        <dbReference type="ARBA" id="ARBA00022448"/>
    </source>
</evidence>